<sequence length="68" mass="7912">MRTLLGFLLWMILLAICWPLALLVFFLFPVVWVLSLPFTILGLSIELAFDLLKELIMLPFKILNMAFK</sequence>
<organism evidence="2 3">
    <name type="scientific">Mangrovivirga cuniculi</name>
    <dbReference type="NCBI Taxonomy" id="2715131"/>
    <lineage>
        <taxon>Bacteria</taxon>
        <taxon>Pseudomonadati</taxon>
        <taxon>Bacteroidota</taxon>
        <taxon>Cytophagia</taxon>
        <taxon>Cytophagales</taxon>
        <taxon>Mangrovivirgaceae</taxon>
        <taxon>Mangrovivirga</taxon>
    </lineage>
</organism>
<dbReference type="KEGG" id="fpf:DCC35_10485"/>
<keyword evidence="1" id="KW-0812">Transmembrane</keyword>
<keyword evidence="1" id="KW-1133">Transmembrane helix</keyword>
<evidence type="ECO:0000313" key="2">
    <source>
        <dbReference type="EMBL" id="QCK15141.1"/>
    </source>
</evidence>
<proteinExistence type="predicted"/>
<reference evidence="2 3" key="1">
    <citation type="submission" date="2018-04" db="EMBL/GenBank/DDBJ databases">
        <title>Complete genome uncultured novel isolate.</title>
        <authorList>
            <person name="Merlino G."/>
        </authorList>
    </citation>
    <scope>NUCLEOTIDE SEQUENCE [LARGE SCALE GENOMIC DNA]</scope>
    <source>
        <strain evidence="3">R1DC9</strain>
    </source>
</reference>
<feature type="transmembrane region" description="Helical" evidence="1">
    <location>
        <begin position="7"/>
        <end position="28"/>
    </location>
</feature>
<feature type="transmembrane region" description="Helical" evidence="1">
    <location>
        <begin position="34"/>
        <end position="52"/>
    </location>
</feature>
<dbReference type="Proteomes" id="UP000298616">
    <property type="component" value="Chromosome"/>
</dbReference>
<keyword evidence="1" id="KW-0472">Membrane</keyword>
<dbReference type="EMBL" id="CP028923">
    <property type="protein sequence ID" value="QCK15141.1"/>
    <property type="molecule type" value="Genomic_DNA"/>
</dbReference>
<dbReference type="RefSeq" id="WP_137090726.1">
    <property type="nucleotide sequence ID" value="NZ_CP028923.1"/>
</dbReference>
<gene>
    <name evidence="2" type="ORF">DCC35_10485</name>
</gene>
<keyword evidence="3" id="KW-1185">Reference proteome</keyword>
<name>A0A4D7JHP0_9BACT</name>
<dbReference type="AlphaFoldDB" id="A0A4D7JHP0"/>
<evidence type="ECO:0000313" key="3">
    <source>
        <dbReference type="Proteomes" id="UP000298616"/>
    </source>
</evidence>
<accession>A0A4D7JHP0</accession>
<evidence type="ECO:0000256" key="1">
    <source>
        <dbReference type="SAM" id="Phobius"/>
    </source>
</evidence>
<protein>
    <submittedName>
        <fullName evidence="2">Uncharacterized protein</fullName>
    </submittedName>
</protein>